<reference evidence="11 12" key="1">
    <citation type="journal article" date="2016" name="Nat. Commun.">
        <title>Thousands of microbial genomes shed light on interconnected biogeochemical processes in an aquifer system.</title>
        <authorList>
            <person name="Anantharaman K."/>
            <person name="Brown C.T."/>
            <person name="Hug L.A."/>
            <person name="Sharon I."/>
            <person name="Castelle C.J."/>
            <person name="Probst A.J."/>
            <person name="Thomas B.C."/>
            <person name="Singh A."/>
            <person name="Wilkins M.J."/>
            <person name="Karaoz U."/>
            <person name="Brodie E.L."/>
            <person name="Williams K.H."/>
            <person name="Hubbard S.S."/>
            <person name="Banfield J.F."/>
        </authorList>
    </citation>
    <scope>NUCLEOTIDE SEQUENCE [LARGE SCALE GENOMIC DNA]</scope>
</reference>
<dbReference type="EMBL" id="MEZJ01000006">
    <property type="protein sequence ID" value="OGD54683.1"/>
    <property type="molecule type" value="Genomic_DNA"/>
</dbReference>
<name>A0A1F5DHQ9_9BACT</name>
<evidence type="ECO:0000256" key="6">
    <source>
        <dbReference type="ARBA" id="ARBA00035161"/>
    </source>
</evidence>
<sequence length="159" mass="17373">MPTINQLIRKGRKKRPSKIKATALRRSFNAKDRKMVETTNPFKRGVCTVVKTMTPKKPNSALRKVARVRLSNKQEITAYIPGEGHNLAEHSIVMVRGGRVKDLPGVKYHIVRGKYDSLGVEGKKKGRSRYGTRLGGKVGVQTGGMTSAVPAPASPQPAS</sequence>
<evidence type="ECO:0000313" key="11">
    <source>
        <dbReference type="EMBL" id="OGD54683.1"/>
    </source>
</evidence>
<dbReference type="GO" id="GO:0000049">
    <property type="term" value="F:tRNA binding"/>
    <property type="evidence" value="ECO:0007669"/>
    <property type="project" value="UniProtKB-UniRule"/>
</dbReference>
<evidence type="ECO:0000256" key="4">
    <source>
        <dbReference type="ARBA" id="ARBA00023274"/>
    </source>
</evidence>
<proteinExistence type="inferred from homology"/>
<evidence type="ECO:0000256" key="5">
    <source>
        <dbReference type="ARBA" id="ARBA00024962"/>
    </source>
</evidence>
<keyword evidence="3 7" id="KW-0689">Ribosomal protein</keyword>
<keyword evidence="4 7" id="KW-0687">Ribonucleoprotein</keyword>
<evidence type="ECO:0000256" key="1">
    <source>
        <dbReference type="ARBA" id="ARBA00003022"/>
    </source>
</evidence>
<dbReference type="AlphaFoldDB" id="A0A1F5DHQ9"/>
<comment type="function">
    <text evidence="1 7 9">With S4 and S5 plays an important role in translational accuracy.</text>
</comment>
<dbReference type="PIRSF" id="PIRSF002133">
    <property type="entry name" value="Ribosomal_S12/S23"/>
    <property type="match status" value="1"/>
</dbReference>
<keyword evidence="7 9" id="KW-0699">rRNA-binding</keyword>
<dbReference type="FunFam" id="2.40.50.140:FF:000099">
    <property type="entry name" value="Ribosomal protein S12, mitochondrial"/>
    <property type="match status" value="1"/>
</dbReference>
<dbReference type="HAMAP" id="MF_00403_B">
    <property type="entry name" value="Ribosomal_uS12_B"/>
    <property type="match status" value="1"/>
</dbReference>
<dbReference type="InterPro" id="IPR005679">
    <property type="entry name" value="Ribosomal_uS12_bac"/>
</dbReference>
<dbReference type="NCBIfam" id="TIGR00981">
    <property type="entry name" value="rpsL_bact"/>
    <property type="match status" value="1"/>
</dbReference>
<feature type="compositionally biased region" description="Gly residues" evidence="10">
    <location>
        <begin position="133"/>
        <end position="142"/>
    </location>
</feature>
<dbReference type="PROSITE" id="PS00055">
    <property type="entry name" value="RIBOSOMAL_S12"/>
    <property type="match status" value="1"/>
</dbReference>
<dbReference type="GO" id="GO:0003735">
    <property type="term" value="F:structural constituent of ribosome"/>
    <property type="evidence" value="ECO:0007669"/>
    <property type="project" value="InterPro"/>
</dbReference>
<evidence type="ECO:0000256" key="3">
    <source>
        <dbReference type="ARBA" id="ARBA00022980"/>
    </source>
</evidence>
<dbReference type="GO" id="GO:0019843">
    <property type="term" value="F:rRNA binding"/>
    <property type="evidence" value="ECO:0007669"/>
    <property type="project" value="UniProtKB-UniRule"/>
</dbReference>
<comment type="function">
    <text evidence="5 7 9">Interacts with and stabilizes bases of the 16S rRNA that are involved in tRNA selection in the A site and with the mRNA backbone. Located at the interface of the 30S and 50S subunits, it traverses the body of the 30S subunit contacting proteins on the other side and probably holding the rRNA structure together. The combined cluster of proteins S8, S12 and S17 appears to hold together the shoulder and platform of the 30S subunit.</text>
</comment>
<keyword evidence="7 9" id="KW-0820">tRNA-binding</keyword>
<organism evidence="11 12">
    <name type="scientific">Candidatus Beckwithbacteria bacterium RBG_13_35_6</name>
    <dbReference type="NCBI Taxonomy" id="1797456"/>
    <lineage>
        <taxon>Bacteria</taxon>
        <taxon>Candidatus Beckwithiibacteriota</taxon>
    </lineage>
</organism>
<keyword evidence="7 9" id="KW-0694">RNA-binding</keyword>
<gene>
    <name evidence="7" type="primary">rpsL</name>
    <name evidence="11" type="ORF">A3J78_02405</name>
</gene>
<feature type="region of interest" description="Disordered" evidence="10">
    <location>
        <begin position="121"/>
        <end position="159"/>
    </location>
</feature>
<dbReference type="CDD" id="cd03368">
    <property type="entry name" value="Ribosomal_S12"/>
    <property type="match status" value="1"/>
</dbReference>
<dbReference type="InterPro" id="IPR006032">
    <property type="entry name" value="Ribosomal_uS12"/>
</dbReference>
<comment type="subunit">
    <text evidence="7 9">Part of the 30S ribosomal subunit. Contacts proteins S8 and S17. May interact with IF1 in the 30S initiation complex.</text>
</comment>
<dbReference type="PRINTS" id="PR01034">
    <property type="entry name" value="RIBOSOMALS12"/>
</dbReference>
<evidence type="ECO:0000256" key="7">
    <source>
        <dbReference type="HAMAP-Rule" id="MF_00403"/>
    </source>
</evidence>
<evidence type="ECO:0000256" key="8">
    <source>
        <dbReference type="RuleBase" id="RU003622"/>
    </source>
</evidence>
<accession>A0A1F5DHQ9</accession>
<comment type="similarity">
    <text evidence="2 7 8">Belongs to the universal ribosomal protein uS12 family.</text>
</comment>
<dbReference type="InterPro" id="IPR012340">
    <property type="entry name" value="NA-bd_OB-fold"/>
</dbReference>
<dbReference type="PANTHER" id="PTHR11652">
    <property type="entry name" value="30S RIBOSOMAL PROTEIN S12 FAMILY MEMBER"/>
    <property type="match status" value="1"/>
</dbReference>
<comment type="caution">
    <text evidence="11">The sequence shown here is derived from an EMBL/GenBank/DDBJ whole genome shotgun (WGS) entry which is preliminary data.</text>
</comment>
<evidence type="ECO:0000256" key="2">
    <source>
        <dbReference type="ARBA" id="ARBA00005657"/>
    </source>
</evidence>
<dbReference type="SUPFAM" id="SSF50249">
    <property type="entry name" value="Nucleic acid-binding proteins"/>
    <property type="match status" value="1"/>
</dbReference>
<dbReference type="GO" id="GO:0015935">
    <property type="term" value="C:small ribosomal subunit"/>
    <property type="evidence" value="ECO:0007669"/>
    <property type="project" value="InterPro"/>
</dbReference>
<dbReference type="Proteomes" id="UP000178758">
    <property type="component" value="Unassembled WGS sequence"/>
</dbReference>
<evidence type="ECO:0000256" key="10">
    <source>
        <dbReference type="SAM" id="MobiDB-lite"/>
    </source>
</evidence>
<evidence type="ECO:0000313" key="12">
    <source>
        <dbReference type="Proteomes" id="UP000178758"/>
    </source>
</evidence>
<evidence type="ECO:0000256" key="9">
    <source>
        <dbReference type="RuleBase" id="RU003623"/>
    </source>
</evidence>
<protein>
    <recommendedName>
        <fullName evidence="6 7">Small ribosomal subunit protein uS12</fullName>
    </recommendedName>
</protein>
<dbReference type="Gene3D" id="2.40.50.140">
    <property type="entry name" value="Nucleic acid-binding proteins"/>
    <property type="match status" value="1"/>
</dbReference>
<dbReference type="Pfam" id="PF00164">
    <property type="entry name" value="Ribosom_S12_S23"/>
    <property type="match status" value="1"/>
</dbReference>
<dbReference type="GO" id="GO:0006412">
    <property type="term" value="P:translation"/>
    <property type="evidence" value="ECO:0007669"/>
    <property type="project" value="UniProtKB-UniRule"/>
</dbReference>